<evidence type="ECO:0000256" key="1">
    <source>
        <dbReference type="ARBA" id="ARBA00022801"/>
    </source>
</evidence>
<feature type="region of interest" description="Disordered" evidence="2">
    <location>
        <begin position="278"/>
        <end position="335"/>
    </location>
</feature>
<dbReference type="SUPFAM" id="SSF50630">
    <property type="entry name" value="Acid proteases"/>
    <property type="match status" value="1"/>
</dbReference>
<feature type="compositionally biased region" description="Acidic residues" evidence="2">
    <location>
        <begin position="307"/>
        <end position="319"/>
    </location>
</feature>
<dbReference type="PROSITE" id="PS00141">
    <property type="entry name" value="ASP_PROTEASE"/>
    <property type="match status" value="1"/>
</dbReference>
<organism evidence="4 5">
    <name type="scientific">Eumeta variegata</name>
    <name type="common">Bagworm moth</name>
    <name type="synonym">Eumeta japonica</name>
    <dbReference type="NCBI Taxonomy" id="151549"/>
    <lineage>
        <taxon>Eukaryota</taxon>
        <taxon>Metazoa</taxon>
        <taxon>Ecdysozoa</taxon>
        <taxon>Arthropoda</taxon>
        <taxon>Hexapoda</taxon>
        <taxon>Insecta</taxon>
        <taxon>Pterygota</taxon>
        <taxon>Neoptera</taxon>
        <taxon>Endopterygota</taxon>
        <taxon>Lepidoptera</taxon>
        <taxon>Glossata</taxon>
        <taxon>Ditrysia</taxon>
        <taxon>Tineoidea</taxon>
        <taxon>Psychidae</taxon>
        <taxon>Oiketicinae</taxon>
        <taxon>Eumeta</taxon>
    </lineage>
</organism>
<dbReference type="PROSITE" id="PS50175">
    <property type="entry name" value="ASP_PROT_RETROV"/>
    <property type="match status" value="1"/>
</dbReference>
<dbReference type="OrthoDB" id="261614at2759"/>
<dbReference type="PANTHER" id="PTHR39953:SF1">
    <property type="entry name" value="RE54151P"/>
    <property type="match status" value="1"/>
</dbReference>
<dbReference type="GO" id="GO:0006508">
    <property type="term" value="P:proteolysis"/>
    <property type="evidence" value="ECO:0007669"/>
    <property type="project" value="InterPro"/>
</dbReference>
<dbReference type="InterPro" id="IPR001969">
    <property type="entry name" value="Aspartic_peptidase_AS"/>
</dbReference>
<dbReference type="GO" id="GO:0004190">
    <property type="term" value="F:aspartic-type endopeptidase activity"/>
    <property type="evidence" value="ECO:0007669"/>
    <property type="project" value="InterPro"/>
</dbReference>
<dbReference type="EMBL" id="BGZK01001479">
    <property type="protein sequence ID" value="GBP80753.1"/>
    <property type="molecule type" value="Genomic_DNA"/>
</dbReference>
<accession>A0A4C1Z0R0</accession>
<feature type="compositionally biased region" description="Basic and acidic residues" evidence="2">
    <location>
        <begin position="43"/>
        <end position="65"/>
    </location>
</feature>
<feature type="domain" description="Peptidase A2" evidence="3">
    <location>
        <begin position="148"/>
        <end position="184"/>
    </location>
</feature>
<dbReference type="InterPro" id="IPR001995">
    <property type="entry name" value="Peptidase_A2_cat"/>
</dbReference>
<dbReference type="Proteomes" id="UP000299102">
    <property type="component" value="Unassembled WGS sequence"/>
</dbReference>
<dbReference type="PANTHER" id="PTHR39953">
    <property type="entry name" value="RE54151P"/>
    <property type="match status" value="1"/>
</dbReference>
<dbReference type="AlphaFoldDB" id="A0A4C1Z0R0"/>
<evidence type="ECO:0000313" key="5">
    <source>
        <dbReference type="Proteomes" id="UP000299102"/>
    </source>
</evidence>
<dbReference type="InterPro" id="IPR021109">
    <property type="entry name" value="Peptidase_aspartic_dom_sf"/>
</dbReference>
<keyword evidence="5" id="KW-1185">Reference proteome</keyword>
<reference evidence="4 5" key="1">
    <citation type="journal article" date="2019" name="Commun. Biol.">
        <title>The bagworm genome reveals a unique fibroin gene that provides high tensile strength.</title>
        <authorList>
            <person name="Kono N."/>
            <person name="Nakamura H."/>
            <person name="Ohtoshi R."/>
            <person name="Tomita M."/>
            <person name="Numata K."/>
            <person name="Arakawa K."/>
        </authorList>
    </citation>
    <scope>NUCLEOTIDE SEQUENCE [LARGE SCALE GENOMIC DNA]</scope>
</reference>
<evidence type="ECO:0000259" key="3">
    <source>
        <dbReference type="PROSITE" id="PS50175"/>
    </source>
</evidence>
<proteinExistence type="predicted"/>
<keyword evidence="1" id="KW-0378">Hydrolase</keyword>
<comment type="caution">
    <text evidence="4">The sequence shown here is derived from an EMBL/GenBank/DDBJ whole genome shotgun (WGS) entry which is preliminary data.</text>
</comment>
<feature type="region of interest" description="Disordered" evidence="2">
    <location>
        <begin position="34"/>
        <end position="65"/>
    </location>
</feature>
<evidence type="ECO:0000313" key="4">
    <source>
        <dbReference type="EMBL" id="GBP80753.1"/>
    </source>
</evidence>
<evidence type="ECO:0000256" key="2">
    <source>
        <dbReference type="SAM" id="MobiDB-lite"/>
    </source>
</evidence>
<sequence length="409" mass="46082">MDCLTQWKDAPYVKAMCFDTPAVNTATPVVVSKPCEEESQVQRSKEIERKDRRASKEANIPEKLKDRRQFKKTKAFFPEHSLPQNLKSYWKSSTKGTGLLSHCQLNQQSRTTCATNCNHRVASVTAHYHTHKNDCTSIVSESIEDRPLKVLIDTGASISIIKIETLHPETKASTKKILNLKGISDSGKPMKKTLDEPLFSKNHKCIAYPVSVDLEDDNPFLTEALENSDDFNILISQPLSPSEYELYHVLPLLVPHVNNPNTFATRSRVEPTIEMTVQNAAYDERSDSPTLETPLRKIKRNPSTESDGSENENLSDDDDTNRSPNDDESLGRVCPEHRVRSKAYSVTLTINEKSRKIQDVQCHDCAASAGGCKHALALVMWTHRRSEDPTPTEVACYWKNLDYQALAQL</sequence>
<name>A0A4C1Z0R0_EUMVA</name>
<gene>
    <name evidence="4" type="ORF">EVAR_89330_1</name>
</gene>
<protein>
    <recommendedName>
        <fullName evidence="3">Peptidase A2 domain-containing protein</fullName>
    </recommendedName>
</protein>